<gene>
    <name evidence="2" type="ordered locus">LLO_2136</name>
</gene>
<evidence type="ECO:0000313" key="2">
    <source>
        <dbReference type="EMBL" id="CBJ12528.1"/>
    </source>
</evidence>
<dbReference type="HOGENOM" id="CLU_1914437_0_0_6"/>
<dbReference type="AlphaFoldDB" id="D3HJD6"/>
<keyword evidence="3" id="KW-1185">Reference proteome</keyword>
<evidence type="ECO:0000259" key="1">
    <source>
        <dbReference type="Pfam" id="PF12252"/>
    </source>
</evidence>
<dbReference type="Proteomes" id="UP000001060">
    <property type="component" value="Chromosome"/>
</dbReference>
<accession>D3HJD6</accession>
<organism evidence="2 3">
    <name type="scientific">Legionella longbeachae serogroup 1 (strain NSW150)</name>
    <dbReference type="NCBI Taxonomy" id="661367"/>
    <lineage>
        <taxon>Bacteria</taxon>
        <taxon>Pseudomonadati</taxon>
        <taxon>Pseudomonadota</taxon>
        <taxon>Gammaproteobacteria</taxon>
        <taxon>Legionellales</taxon>
        <taxon>Legionellaceae</taxon>
        <taxon>Legionella</taxon>
    </lineage>
</organism>
<proteinExistence type="predicted"/>
<evidence type="ECO:0000313" key="3">
    <source>
        <dbReference type="Proteomes" id="UP000001060"/>
    </source>
</evidence>
<dbReference type="KEGG" id="llo:LLO_2136"/>
<dbReference type="Pfam" id="PF12252">
    <property type="entry name" value="SidE_PDE"/>
    <property type="match status" value="1"/>
</dbReference>
<dbReference type="OrthoDB" id="5630341at2"/>
<sequence length="132" mass="14765">MFQIIALEFGFNPKLVSSIFHCISYTYTQPNPQDISSLHEGFSGEQGLARNKFNQVKRILHLSHHGDLVRVYPDLKQLNDSNKENLKSLIGSDKMDAAADAALNYARASCELTGAPYYLHNNTVERVLPPST</sequence>
<name>D3HJD6_LEGLN</name>
<reference evidence="2 3" key="1">
    <citation type="journal article" date="2010" name="PLoS Genet.">
        <title>Analysis of the Legionella longbeachae genome and transcriptome uncovers unique strategies to cause Legionnaires' disease.</title>
        <authorList>
            <person name="Cazalet C."/>
            <person name="Gomez-Valero L."/>
            <person name="Rusniok C."/>
            <person name="Lomma M."/>
            <person name="Dervins-Ravault D."/>
            <person name="Newton H."/>
            <person name="Sansom F."/>
            <person name="Jarraud S."/>
            <person name="Zidane N."/>
            <person name="Ma L."/>
            <person name="Bouchier C."/>
            <person name="Etienne J."/>
            <person name="Hartland E."/>
            <person name="Buchrieser C."/>
        </authorList>
    </citation>
    <scope>NUCLEOTIDE SEQUENCE [LARGE SCALE GENOMIC DNA]</scope>
    <source>
        <strain evidence="2 3">NSW150</strain>
    </source>
</reference>
<dbReference type="InterPro" id="IPR021014">
    <property type="entry name" value="SidE_PDE"/>
</dbReference>
<dbReference type="EMBL" id="FN650140">
    <property type="protein sequence ID" value="CBJ12528.1"/>
    <property type="molecule type" value="Genomic_DNA"/>
</dbReference>
<feature type="domain" description="SidE PDE" evidence="1">
    <location>
        <begin position="10"/>
        <end position="116"/>
    </location>
</feature>
<protein>
    <recommendedName>
        <fullName evidence="1">SidE PDE domain-containing protein</fullName>
    </recommendedName>
</protein>
<dbReference type="STRING" id="661367.LLO_2136"/>